<keyword evidence="4" id="KW-1185">Reference proteome</keyword>
<evidence type="ECO:0000313" key="3">
    <source>
        <dbReference type="EMBL" id="EDQ90865.1"/>
    </source>
</evidence>
<sequence length="638" mass="72003">MSDREDSDDDARPRPVPEQESAAGDALTGAGDDDPEPPRKIVKPVLDMSLDELASHQRRKRRGHDDRRSRADHRRNRSQHGQDLRSQLGARSKRTFADASQDLRTQLSLSSARTRAYQFDTPNNVEVKDSVVPERVLPNLKLELARRDCLQAALTLFGEQCQERLNILPPKHNLARWLYQQLSVPSGPEQVDALFRYPKSMANSKPLRDEIARELPCRIPNRAYKHWPTGLAVVETFVTTARDWLAHIDEMAAQKKKAMTKAPADADVSEDSAAEGKTPAAEVEETKAEEVLESDEHLGETMRALERAEVWLRLQRHSRLPPNFEELRELLTFLSTAGSEAIREAADPEIEDILKKTEACLEDALAKLAEIRAEPVDEALEIECEMNDDKVVLRCPTVGADCLVSMKSDHYHRLAKLYRTHCEAFDPERQHFHRLALCVGLRYQTILFEPYVDGENSMPAAFKAFLTKQLHCCFDSFASPFNAYYRNFASAAPDLDSFFGSVGSFFDFTPSQGSFVAFPPFVELVLDRTADRIEALLNASSDPLSFVVMMPEWRLYKLHALDVLDQSPHRRADFLIEGNKQAILSGQSWYGDVGQQWKLARFGDYRVYVLQNEAGFAQWGAGVAALEENKRAFGASDA</sequence>
<evidence type="ECO:0000313" key="4">
    <source>
        <dbReference type="Proteomes" id="UP000001357"/>
    </source>
</evidence>
<protein>
    <recommendedName>
        <fullName evidence="2">PCIF1 WW domain-containing protein</fullName>
    </recommendedName>
</protein>
<dbReference type="GO" id="GO:0099122">
    <property type="term" value="F:RNA polymerase II C-terminal domain binding"/>
    <property type="evidence" value="ECO:0007669"/>
    <property type="project" value="InterPro"/>
</dbReference>
<dbReference type="eggNOG" id="ENOG502QVT7">
    <property type="taxonomic scope" value="Eukaryota"/>
</dbReference>
<dbReference type="FunCoup" id="A9UVB7">
    <property type="interactions" value="663"/>
</dbReference>
<dbReference type="RefSeq" id="XP_001744162.1">
    <property type="nucleotide sequence ID" value="XM_001744110.1"/>
</dbReference>
<dbReference type="EMBL" id="CH991546">
    <property type="protein sequence ID" value="EDQ90865.1"/>
    <property type="molecule type" value="Genomic_DNA"/>
</dbReference>
<dbReference type="GO" id="GO:0016422">
    <property type="term" value="F:mRNA (2'-O-methyladenosine-N6-)-methyltransferase activity"/>
    <property type="evidence" value="ECO:0007669"/>
    <property type="project" value="InterPro"/>
</dbReference>
<dbReference type="PANTHER" id="PTHR21727">
    <property type="entry name" value="PHOSPHORYLATED CTD INTERACTING FACTOR 1"/>
    <property type="match status" value="1"/>
</dbReference>
<dbReference type="KEGG" id="mbr:MONBRDRAFT_6793"/>
<evidence type="ECO:0000259" key="2">
    <source>
        <dbReference type="Pfam" id="PF12237"/>
    </source>
</evidence>
<reference evidence="3 4" key="1">
    <citation type="journal article" date="2008" name="Nature">
        <title>The genome of the choanoflagellate Monosiga brevicollis and the origin of metazoans.</title>
        <authorList>
            <consortium name="JGI Sequencing"/>
            <person name="King N."/>
            <person name="Westbrook M.J."/>
            <person name="Young S.L."/>
            <person name="Kuo A."/>
            <person name="Abedin M."/>
            <person name="Chapman J."/>
            <person name="Fairclough S."/>
            <person name="Hellsten U."/>
            <person name="Isogai Y."/>
            <person name="Letunic I."/>
            <person name="Marr M."/>
            <person name="Pincus D."/>
            <person name="Putnam N."/>
            <person name="Rokas A."/>
            <person name="Wright K.J."/>
            <person name="Zuzow R."/>
            <person name="Dirks W."/>
            <person name="Good M."/>
            <person name="Goodstein D."/>
            <person name="Lemons D."/>
            <person name="Li W."/>
            <person name="Lyons J.B."/>
            <person name="Morris A."/>
            <person name="Nichols S."/>
            <person name="Richter D.J."/>
            <person name="Salamov A."/>
            <person name="Bork P."/>
            <person name="Lim W.A."/>
            <person name="Manning G."/>
            <person name="Miller W.T."/>
            <person name="McGinnis W."/>
            <person name="Shapiro H."/>
            <person name="Tjian R."/>
            <person name="Grigoriev I.V."/>
            <person name="Rokhsar D."/>
        </authorList>
    </citation>
    <scope>NUCLEOTIDE SEQUENCE [LARGE SCALE GENOMIC DNA]</scope>
    <source>
        <strain evidence="4">MX1 / ATCC 50154</strain>
    </source>
</reference>
<dbReference type="InterPro" id="IPR039881">
    <property type="entry name" value="PCIF1-like"/>
</dbReference>
<dbReference type="InterPro" id="IPR022035">
    <property type="entry name" value="PCIF1_WW"/>
</dbReference>
<evidence type="ECO:0000256" key="1">
    <source>
        <dbReference type="SAM" id="MobiDB-lite"/>
    </source>
</evidence>
<dbReference type="Proteomes" id="UP000001357">
    <property type="component" value="Unassembled WGS sequence"/>
</dbReference>
<name>A9UVB7_MONBE</name>
<feature type="region of interest" description="Disordered" evidence="1">
    <location>
        <begin position="1"/>
        <end position="103"/>
    </location>
</feature>
<accession>A9UVB7</accession>
<feature type="region of interest" description="Disordered" evidence="1">
    <location>
        <begin position="262"/>
        <end position="297"/>
    </location>
</feature>
<feature type="domain" description="PCIF1 WW" evidence="2">
    <location>
        <begin position="413"/>
        <end position="586"/>
    </location>
</feature>
<dbReference type="InParanoid" id="A9UVB7"/>
<proteinExistence type="predicted"/>
<feature type="compositionally biased region" description="Basic and acidic residues" evidence="1">
    <location>
        <begin position="1"/>
        <end position="17"/>
    </location>
</feature>
<dbReference type="OMA" id="HYARDYV"/>
<feature type="compositionally biased region" description="Basic and acidic residues" evidence="1">
    <location>
        <begin position="284"/>
        <end position="297"/>
    </location>
</feature>
<gene>
    <name evidence="3" type="ORF">MONBRDRAFT_6793</name>
</gene>
<dbReference type="AlphaFoldDB" id="A9UVB7"/>
<dbReference type="Pfam" id="PF12237">
    <property type="entry name" value="PCIF1_WW"/>
    <property type="match status" value="1"/>
</dbReference>
<dbReference type="PANTHER" id="PTHR21727:SF0">
    <property type="entry name" value="MRNA (2'-O-METHYLADENOSINE-N(6)-)-METHYLTRANSFERASE"/>
    <property type="match status" value="1"/>
</dbReference>
<organism evidence="3 4">
    <name type="scientific">Monosiga brevicollis</name>
    <name type="common">Choanoflagellate</name>
    <dbReference type="NCBI Taxonomy" id="81824"/>
    <lineage>
        <taxon>Eukaryota</taxon>
        <taxon>Choanoflagellata</taxon>
        <taxon>Craspedida</taxon>
        <taxon>Salpingoecidae</taxon>
        <taxon>Monosiga</taxon>
    </lineage>
</organism>
<dbReference type="GO" id="GO:0005634">
    <property type="term" value="C:nucleus"/>
    <property type="evidence" value="ECO:0000318"/>
    <property type="project" value="GO_Central"/>
</dbReference>
<dbReference type="GeneID" id="5889406"/>